<protein>
    <submittedName>
        <fullName evidence="2">Uncharacterized protein</fullName>
    </submittedName>
</protein>
<evidence type="ECO:0000313" key="3">
    <source>
        <dbReference type="Proteomes" id="UP000318017"/>
    </source>
</evidence>
<evidence type="ECO:0000256" key="1">
    <source>
        <dbReference type="SAM" id="Phobius"/>
    </source>
</evidence>
<feature type="transmembrane region" description="Helical" evidence="1">
    <location>
        <begin position="36"/>
        <end position="56"/>
    </location>
</feature>
<evidence type="ECO:0000313" key="2">
    <source>
        <dbReference type="EMBL" id="QDV25785.1"/>
    </source>
</evidence>
<keyword evidence="1" id="KW-0812">Transmembrane</keyword>
<keyword evidence="1" id="KW-1133">Transmembrane helix</keyword>
<keyword evidence="1" id="KW-0472">Membrane</keyword>
<organism evidence="2 3">
    <name type="scientific">Aureliella helgolandensis</name>
    <dbReference type="NCBI Taxonomy" id="2527968"/>
    <lineage>
        <taxon>Bacteria</taxon>
        <taxon>Pseudomonadati</taxon>
        <taxon>Planctomycetota</taxon>
        <taxon>Planctomycetia</taxon>
        <taxon>Pirellulales</taxon>
        <taxon>Pirellulaceae</taxon>
        <taxon>Aureliella</taxon>
    </lineage>
</organism>
<name>A0A518GB00_9BACT</name>
<dbReference type="Proteomes" id="UP000318017">
    <property type="component" value="Chromosome"/>
</dbReference>
<proteinExistence type="predicted"/>
<reference evidence="2 3" key="1">
    <citation type="submission" date="2019-02" db="EMBL/GenBank/DDBJ databases">
        <title>Deep-cultivation of Planctomycetes and their phenomic and genomic characterization uncovers novel biology.</title>
        <authorList>
            <person name="Wiegand S."/>
            <person name="Jogler M."/>
            <person name="Boedeker C."/>
            <person name="Pinto D."/>
            <person name="Vollmers J."/>
            <person name="Rivas-Marin E."/>
            <person name="Kohn T."/>
            <person name="Peeters S.H."/>
            <person name="Heuer A."/>
            <person name="Rast P."/>
            <person name="Oberbeckmann S."/>
            <person name="Bunk B."/>
            <person name="Jeske O."/>
            <person name="Meyerdierks A."/>
            <person name="Storesund J.E."/>
            <person name="Kallscheuer N."/>
            <person name="Luecker S."/>
            <person name="Lage O.M."/>
            <person name="Pohl T."/>
            <person name="Merkel B.J."/>
            <person name="Hornburger P."/>
            <person name="Mueller R.-W."/>
            <person name="Bruemmer F."/>
            <person name="Labrenz M."/>
            <person name="Spormann A.M."/>
            <person name="Op den Camp H."/>
            <person name="Overmann J."/>
            <person name="Amann R."/>
            <person name="Jetten M.S.M."/>
            <person name="Mascher T."/>
            <person name="Medema M.H."/>
            <person name="Devos D.P."/>
            <person name="Kaster A.-K."/>
            <person name="Ovreas L."/>
            <person name="Rohde M."/>
            <person name="Galperin M.Y."/>
            <person name="Jogler C."/>
        </authorList>
    </citation>
    <scope>NUCLEOTIDE SEQUENCE [LARGE SCALE GENOMIC DNA]</scope>
    <source>
        <strain evidence="2 3">Q31a</strain>
    </source>
</reference>
<sequence>MFLPVVLPVKTVLAAILAILVVVTLAAPLVRFRHAVAFFAVSGLAIVAIIPAWTAVTRKIQATRFAEFQYAASSNMTRSACSAISPLTAATIHALQNPNGVGGTFQVDEPSFLTCLHERWHAWGDSAINRGNDRKAVTICKLNRTIYGMKLSSNFETSSAIDGSLFAVHSTT</sequence>
<gene>
    <name evidence="2" type="ORF">Q31a_41120</name>
</gene>
<dbReference type="AlphaFoldDB" id="A0A518GB00"/>
<accession>A0A518GB00</accession>
<keyword evidence="3" id="KW-1185">Reference proteome</keyword>
<dbReference type="EMBL" id="CP036298">
    <property type="protein sequence ID" value="QDV25785.1"/>
    <property type="molecule type" value="Genomic_DNA"/>
</dbReference>
<dbReference type="KEGG" id="ahel:Q31a_41120"/>